<evidence type="ECO:0000256" key="5">
    <source>
        <dbReference type="ARBA" id="ARBA00022989"/>
    </source>
</evidence>
<name>A0A317XVV2_9BASI</name>
<dbReference type="OrthoDB" id="75720at2759"/>
<dbReference type="NCBIfam" id="TIGR00951">
    <property type="entry name" value="2A43"/>
    <property type="match status" value="1"/>
</dbReference>
<dbReference type="InterPro" id="IPR005282">
    <property type="entry name" value="LC_transporter"/>
</dbReference>
<keyword evidence="4" id="KW-0677">Repeat</keyword>
<evidence type="ECO:0000313" key="7">
    <source>
        <dbReference type="EMBL" id="PWZ02038.1"/>
    </source>
</evidence>
<protein>
    <submittedName>
        <fullName evidence="7">PQ-loop-domain-containing protein</fullName>
    </submittedName>
</protein>
<dbReference type="AlphaFoldDB" id="A0A317XVV2"/>
<keyword evidence="6" id="KW-0472">Membrane</keyword>
<dbReference type="InterPro" id="IPR006603">
    <property type="entry name" value="PQ-loop_rpt"/>
</dbReference>
<organism evidence="7 8">
    <name type="scientific">Testicularia cyperi</name>
    <dbReference type="NCBI Taxonomy" id="1882483"/>
    <lineage>
        <taxon>Eukaryota</taxon>
        <taxon>Fungi</taxon>
        <taxon>Dikarya</taxon>
        <taxon>Basidiomycota</taxon>
        <taxon>Ustilaginomycotina</taxon>
        <taxon>Ustilaginomycetes</taxon>
        <taxon>Ustilaginales</taxon>
        <taxon>Anthracoideaceae</taxon>
        <taxon>Testicularia</taxon>
    </lineage>
</organism>
<keyword evidence="3" id="KW-0812">Transmembrane</keyword>
<gene>
    <name evidence="7" type="ORF">BCV70DRAFT_198316</name>
</gene>
<evidence type="ECO:0000256" key="3">
    <source>
        <dbReference type="ARBA" id="ARBA00022692"/>
    </source>
</evidence>
<comment type="subcellular location">
    <subcellularLocation>
        <location evidence="1">Endomembrane system</location>
        <topology evidence="1">Multi-pass membrane protein</topology>
    </subcellularLocation>
</comment>
<dbReference type="STRING" id="1882483.A0A317XVV2"/>
<sequence length="316" mass="34227">MSTTSALVDAARPPPSQAALLLTSLSRLLGWTYTLAWSLSFYPQVIANYVNSSTVGLSTDFVILNTVGHASYLGYNSLLLFSTKVRKEYRKQHDGHENVAQLNDWVFSLHATLLALVTLAQYLRYRTESQEPSRTTRLLLAGILTAYVTGAGAKLVRLIRWIDIVSLLATVKLLITVVKYIPQIKLNADRKSTSGFSIENILLDLTGGVLSLGQLFLDAGIQADWSAVLGDPGKLGLSLLTLGFDAILIVQHYCIYPASSHADQDADESSGTAAGQPSDSTFAFLQRWRRGGAKRARSGGVDERTALLSSSSSFAA</sequence>
<keyword evidence="8" id="KW-1185">Reference proteome</keyword>
<dbReference type="InParanoid" id="A0A317XVV2"/>
<dbReference type="SMART" id="SM00679">
    <property type="entry name" value="CTNS"/>
    <property type="match status" value="2"/>
</dbReference>
<accession>A0A317XVV2</accession>
<evidence type="ECO:0000256" key="4">
    <source>
        <dbReference type="ARBA" id="ARBA00022737"/>
    </source>
</evidence>
<proteinExistence type="predicted"/>
<dbReference type="Pfam" id="PF04193">
    <property type="entry name" value="PQ-loop"/>
    <property type="match status" value="2"/>
</dbReference>
<dbReference type="PANTHER" id="PTHR13131:SF5">
    <property type="entry name" value="CYSTINOSIN"/>
    <property type="match status" value="1"/>
</dbReference>
<evidence type="ECO:0000256" key="6">
    <source>
        <dbReference type="ARBA" id="ARBA00023136"/>
    </source>
</evidence>
<dbReference type="GO" id="GO:0012505">
    <property type="term" value="C:endomembrane system"/>
    <property type="evidence" value="ECO:0007669"/>
    <property type="project" value="UniProtKB-SubCell"/>
</dbReference>
<dbReference type="EMBL" id="KZ819189">
    <property type="protein sequence ID" value="PWZ02038.1"/>
    <property type="molecule type" value="Genomic_DNA"/>
</dbReference>
<dbReference type="Gene3D" id="1.20.1280.290">
    <property type="match status" value="1"/>
</dbReference>
<keyword evidence="5" id="KW-1133">Transmembrane helix</keyword>
<evidence type="ECO:0000256" key="1">
    <source>
        <dbReference type="ARBA" id="ARBA00004127"/>
    </source>
</evidence>
<dbReference type="GO" id="GO:0000324">
    <property type="term" value="C:fungal-type vacuole"/>
    <property type="evidence" value="ECO:0007669"/>
    <property type="project" value="TreeGrafter"/>
</dbReference>
<dbReference type="GO" id="GO:0015184">
    <property type="term" value="F:L-cystine transmembrane transporter activity"/>
    <property type="evidence" value="ECO:0007669"/>
    <property type="project" value="TreeGrafter"/>
</dbReference>
<dbReference type="Proteomes" id="UP000246740">
    <property type="component" value="Unassembled WGS sequence"/>
</dbReference>
<dbReference type="PANTHER" id="PTHR13131">
    <property type="entry name" value="CYSTINOSIN"/>
    <property type="match status" value="1"/>
</dbReference>
<evidence type="ECO:0000313" key="8">
    <source>
        <dbReference type="Proteomes" id="UP000246740"/>
    </source>
</evidence>
<keyword evidence="2" id="KW-0813">Transport</keyword>
<evidence type="ECO:0000256" key="2">
    <source>
        <dbReference type="ARBA" id="ARBA00022448"/>
    </source>
</evidence>
<reference evidence="7 8" key="1">
    <citation type="journal article" date="2018" name="Mol. Biol. Evol.">
        <title>Broad Genomic Sampling Reveals a Smut Pathogenic Ancestry of the Fungal Clade Ustilaginomycotina.</title>
        <authorList>
            <person name="Kijpornyongpan T."/>
            <person name="Mondo S.J."/>
            <person name="Barry K."/>
            <person name="Sandor L."/>
            <person name="Lee J."/>
            <person name="Lipzen A."/>
            <person name="Pangilinan J."/>
            <person name="LaButti K."/>
            <person name="Hainaut M."/>
            <person name="Henrissat B."/>
            <person name="Grigoriev I.V."/>
            <person name="Spatafora J.W."/>
            <person name="Aime M.C."/>
        </authorList>
    </citation>
    <scope>NUCLEOTIDE SEQUENCE [LARGE SCALE GENOMIC DNA]</scope>
    <source>
        <strain evidence="7 8">MCA 3645</strain>
    </source>
</reference>
<dbReference type="GO" id="GO:0005774">
    <property type="term" value="C:vacuolar membrane"/>
    <property type="evidence" value="ECO:0007669"/>
    <property type="project" value="TreeGrafter"/>
</dbReference>